<evidence type="ECO:0000256" key="1">
    <source>
        <dbReference type="ARBA" id="ARBA00023015"/>
    </source>
</evidence>
<dbReference type="SUPFAM" id="SSF46785">
    <property type="entry name" value="Winged helix' DNA-binding domain"/>
    <property type="match status" value="1"/>
</dbReference>
<keyword evidence="1" id="KW-0805">Transcription regulation</keyword>
<accession>A0ABU4AQJ5</accession>
<organism evidence="6 7">
    <name type="scientific">Nitratireductor aquimarinus</name>
    <dbReference type="NCBI Taxonomy" id="889300"/>
    <lineage>
        <taxon>Bacteria</taxon>
        <taxon>Pseudomonadati</taxon>
        <taxon>Pseudomonadota</taxon>
        <taxon>Alphaproteobacteria</taxon>
        <taxon>Hyphomicrobiales</taxon>
        <taxon>Phyllobacteriaceae</taxon>
        <taxon>Nitratireductor</taxon>
    </lineage>
</organism>
<keyword evidence="7" id="KW-1185">Reference proteome</keyword>
<dbReference type="EMBL" id="JAWLIP010000010">
    <property type="protein sequence ID" value="MDV6228487.1"/>
    <property type="molecule type" value="Genomic_DNA"/>
</dbReference>
<keyword evidence="3" id="KW-0804">Transcription</keyword>
<dbReference type="InterPro" id="IPR050707">
    <property type="entry name" value="HTH_MetabolicPath_Reg"/>
</dbReference>
<dbReference type="Proteomes" id="UP001185659">
    <property type="component" value="Unassembled WGS sequence"/>
</dbReference>
<dbReference type="PROSITE" id="PS51077">
    <property type="entry name" value="HTH_ICLR"/>
    <property type="match status" value="1"/>
</dbReference>
<keyword evidence="2" id="KW-0238">DNA-binding</keyword>
<evidence type="ECO:0000259" key="5">
    <source>
        <dbReference type="PROSITE" id="PS51078"/>
    </source>
</evidence>
<dbReference type="SMART" id="SM00346">
    <property type="entry name" value="HTH_ICLR"/>
    <property type="match status" value="1"/>
</dbReference>
<dbReference type="Gene3D" id="3.30.450.40">
    <property type="match status" value="1"/>
</dbReference>
<evidence type="ECO:0000313" key="6">
    <source>
        <dbReference type="EMBL" id="MDV6228487.1"/>
    </source>
</evidence>
<dbReference type="InterPro" id="IPR014757">
    <property type="entry name" value="Tscrpt_reg_IclR_C"/>
</dbReference>
<dbReference type="PANTHER" id="PTHR30136:SF33">
    <property type="entry name" value="TRANSCRIPTIONAL REGULATORY PROTEIN"/>
    <property type="match status" value="1"/>
</dbReference>
<gene>
    <name evidence="6" type="ORF">R2G56_19530</name>
</gene>
<dbReference type="InterPro" id="IPR029016">
    <property type="entry name" value="GAF-like_dom_sf"/>
</dbReference>
<evidence type="ECO:0000259" key="4">
    <source>
        <dbReference type="PROSITE" id="PS51077"/>
    </source>
</evidence>
<evidence type="ECO:0000256" key="2">
    <source>
        <dbReference type="ARBA" id="ARBA00023125"/>
    </source>
</evidence>
<name>A0ABU4AQJ5_9HYPH</name>
<evidence type="ECO:0000313" key="7">
    <source>
        <dbReference type="Proteomes" id="UP001185659"/>
    </source>
</evidence>
<dbReference type="RefSeq" id="WP_113153211.1">
    <property type="nucleotide sequence ID" value="NZ_JAWLIP010000010.1"/>
</dbReference>
<dbReference type="Pfam" id="PF09339">
    <property type="entry name" value="HTH_IclR"/>
    <property type="match status" value="1"/>
</dbReference>
<evidence type="ECO:0000256" key="3">
    <source>
        <dbReference type="ARBA" id="ARBA00023163"/>
    </source>
</evidence>
<dbReference type="InterPro" id="IPR005471">
    <property type="entry name" value="Tscrpt_reg_IclR_N"/>
</dbReference>
<proteinExistence type="predicted"/>
<sequence>MAGAGILKRQGRKTPPVSTALSRGLRLLSVFAEAPVWMSNSDIVERTHLPAATVARLTKSLALMGLLHYSASRRRFRLAPGVVRLGYGARSEAQIVELTRPYLQEIADNFRVHTALAVIDGTDALHLEVCHSSATLVTLRLEAGSRIPLAASPIGHALISCLEETQLRHLMAALERHHGGDWSHLAQHVEQGLSEIEEQGFALSLGNWHEDVHGVAVPLRPSGQLNAMSIACGAPRAHTPPSRLRELGQELVHLSAALSTRAQNTQFHQHAV</sequence>
<dbReference type="Gene3D" id="1.10.10.10">
    <property type="entry name" value="Winged helix-like DNA-binding domain superfamily/Winged helix DNA-binding domain"/>
    <property type="match status" value="1"/>
</dbReference>
<dbReference type="Pfam" id="PF01614">
    <property type="entry name" value="IclR_C"/>
    <property type="match status" value="1"/>
</dbReference>
<dbReference type="SUPFAM" id="SSF55781">
    <property type="entry name" value="GAF domain-like"/>
    <property type="match status" value="1"/>
</dbReference>
<reference evidence="6 7" key="1">
    <citation type="submission" date="2023-10" db="EMBL/GenBank/DDBJ databases">
        <authorList>
            <person name="Venkata Ramana C."/>
            <person name="Sasikala C."/>
            <person name="Dhurka M."/>
        </authorList>
    </citation>
    <scope>NUCLEOTIDE SEQUENCE [LARGE SCALE GENOMIC DNA]</scope>
    <source>
        <strain evidence="6 7">KCTC 32151</strain>
    </source>
</reference>
<feature type="domain" description="IclR-ED" evidence="5">
    <location>
        <begin position="81"/>
        <end position="264"/>
    </location>
</feature>
<dbReference type="InterPro" id="IPR036390">
    <property type="entry name" value="WH_DNA-bd_sf"/>
</dbReference>
<comment type="caution">
    <text evidence="6">The sequence shown here is derived from an EMBL/GenBank/DDBJ whole genome shotgun (WGS) entry which is preliminary data.</text>
</comment>
<feature type="domain" description="HTH iclR-type" evidence="4">
    <location>
        <begin position="18"/>
        <end position="80"/>
    </location>
</feature>
<protein>
    <submittedName>
        <fullName evidence="6">IclR family transcriptional regulator</fullName>
    </submittedName>
</protein>
<dbReference type="PANTHER" id="PTHR30136">
    <property type="entry name" value="HELIX-TURN-HELIX TRANSCRIPTIONAL REGULATOR, ICLR FAMILY"/>
    <property type="match status" value="1"/>
</dbReference>
<dbReference type="InterPro" id="IPR036388">
    <property type="entry name" value="WH-like_DNA-bd_sf"/>
</dbReference>
<dbReference type="PROSITE" id="PS51078">
    <property type="entry name" value="ICLR_ED"/>
    <property type="match status" value="1"/>
</dbReference>